<protein>
    <submittedName>
        <fullName evidence="3">Oxidoreductase</fullName>
    </submittedName>
</protein>
<dbReference type="PRINTS" id="PR00069">
    <property type="entry name" value="ALDKETRDTASE"/>
</dbReference>
<feature type="region of interest" description="Disordered" evidence="1">
    <location>
        <begin position="1"/>
        <end position="24"/>
    </location>
</feature>
<dbReference type="Proteomes" id="UP001344906">
    <property type="component" value="Unassembled WGS sequence"/>
</dbReference>
<dbReference type="PANTHER" id="PTHR43364:SF18">
    <property type="entry name" value="OXIDOREDUCTASE"/>
    <property type="match status" value="1"/>
</dbReference>
<dbReference type="CDD" id="cd19091">
    <property type="entry name" value="AKR_PsAKR"/>
    <property type="match status" value="1"/>
</dbReference>
<sequence>MRITTKGVRDAPPHGSTEGDPHHANYTMEYRQLGGSGLKVSALSFGTATFGGGNEFFSAWGKTDVDEARRLVDVCLEAGVNLFDTADSYSNGRAEEILGKAIEGRRDQLLISTKATFRTGEGPNDLGSSRYHIIRSCEDSLRRLNTDHIDIYTMHGFDALTPVEETLRTLDTLVQSGKVRYIACSNFSGWHLMKSLAVAQNYGWTRYAAHQAFYSLAGREYEWELMPLALDQKVGTIVWSPLASGVLSGKIRRNQPAPQGSRVQQIGSEGSRISDEKLYEIVDALEAIAEETGKSVAQIALNWLLQRPTVASVIVGARNEDQLKHNLGAVDWNLTPEQVAKLDQASEIPTIYPYWHQRPFAERNPLAVSYYKKR</sequence>
<evidence type="ECO:0000313" key="3">
    <source>
        <dbReference type="EMBL" id="GLV59300.1"/>
    </source>
</evidence>
<dbReference type="InterPro" id="IPR050523">
    <property type="entry name" value="AKR_Detox_Biosynth"/>
</dbReference>
<evidence type="ECO:0000259" key="2">
    <source>
        <dbReference type="Pfam" id="PF00248"/>
    </source>
</evidence>
<reference evidence="3 4" key="1">
    <citation type="submission" date="2023-02" db="EMBL/GenBank/DDBJ databases">
        <title>Dictyobacter halimunensis sp. nov., a new member of the class Ktedonobacteria from forest soil in a geothermal area.</title>
        <authorList>
            <person name="Rachmania M.K."/>
            <person name="Ningsih F."/>
            <person name="Sakai Y."/>
            <person name="Yabe S."/>
            <person name="Yokota A."/>
            <person name="Sjamsuridzal W."/>
        </authorList>
    </citation>
    <scope>NUCLEOTIDE SEQUENCE [LARGE SCALE GENOMIC DNA]</scope>
    <source>
        <strain evidence="3 4">S3.2.2.5</strain>
    </source>
</reference>
<keyword evidence="4" id="KW-1185">Reference proteome</keyword>
<dbReference type="InterPro" id="IPR020471">
    <property type="entry name" value="AKR"/>
</dbReference>
<dbReference type="EMBL" id="BSRI01000002">
    <property type="protein sequence ID" value="GLV59300.1"/>
    <property type="molecule type" value="Genomic_DNA"/>
</dbReference>
<feature type="domain" description="NADP-dependent oxidoreductase" evidence="2">
    <location>
        <begin position="43"/>
        <end position="346"/>
    </location>
</feature>
<accession>A0ABQ6G3B5</accession>
<feature type="compositionally biased region" description="Basic and acidic residues" evidence="1">
    <location>
        <begin position="7"/>
        <end position="23"/>
    </location>
</feature>
<gene>
    <name evidence="3" type="ORF">KDH_61270</name>
</gene>
<dbReference type="SUPFAM" id="SSF51430">
    <property type="entry name" value="NAD(P)-linked oxidoreductase"/>
    <property type="match status" value="1"/>
</dbReference>
<name>A0ABQ6G3B5_9CHLR</name>
<dbReference type="InterPro" id="IPR036812">
    <property type="entry name" value="NAD(P)_OxRdtase_dom_sf"/>
</dbReference>
<dbReference type="PANTHER" id="PTHR43364">
    <property type="entry name" value="NADH-SPECIFIC METHYLGLYOXAL REDUCTASE-RELATED"/>
    <property type="match status" value="1"/>
</dbReference>
<evidence type="ECO:0000256" key="1">
    <source>
        <dbReference type="SAM" id="MobiDB-lite"/>
    </source>
</evidence>
<dbReference type="Gene3D" id="3.20.20.100">
    <property type="entry name" value="NADP-dependent oxidoreductase domain"/>
    <property type="match status" value="1"/>
</dbReference>
<comment type="caution">
    <text evidence="3">The sequence shown here is derived from an EMBL/GenBank/DDBJ whole genome shotgun (WGS) entry which is preliminary data.</text>
</comment>
<evidence type="ECO:0000313" key="4">
    <source>
        <dbReference type="Proteomes" id="UP001344906"/>
    </source>
</evidence>
<proteinExistence type="predicted"/>
<organism evidence="3 4">
    <name type="scientific">Dictyobacter halimunensis</name>
    <dbReference type="NCBI Taxonomy" id="3026934"/>
    <lineage>
        <taxon>Bacteria</taxon>
        <taxon>Bacillati</taxon>
        <taxon>Chloroflexota</taxon>
        <taxon>Ktedonobacteria</taxon>
        <taxon>Ktedonobacterales</taxon>
        <taxon>Dictyobacteraceae</taxon>
        <taxon>Dictyobacter</taxon>
    </lineage>
</organism>
<dbReference type="InterPro" id="IPR023210">
    <property type="entry name" value="NADP_OxRdtase_dom"/>
</dbReference>
<dbReference type="Pfam" id="PF00248">
    <property type="entry name" value="Aldo_ket_red"/>
    <property type="match status" value="1"/>
</dbReference>